<evidence type="ECO:0000256" key="4">
    <source>
        <dbReference type="ARBA" id="ARBA00022691"/>
    </source>
</evidence>
<dbReference type="HAMAP" id="MF_00472">
    <property type="entry name" value="UbiG"/>
    <property type="match status" value="1"/>
</dbReference>
<accession>A0A094ZKZ9</accession>
<comment type="pathway">
    <text evidence="5">Cofactor biosynthesis; ubiquinone biosynthesis.</text>
</comment>
<feature type="coiled-coil region" evidence="6">
    <location>
        <begin position="611"/>
        <end position="666"/>
    </location>
</feature>
<gene>
    <name evidence="8" type="ORF">MS3_03565</name>
</gene>
<feature type="binding site" evidence="5">
    <location>
        <position position="855"/>
    </location>
    <ligand>
        <name>S-adenosyl-L-methionine</name>
        <dbReference type="ChEBI" id="CHEBI:59789"/>
    </ligand>
</feature>
<name>A0A094ZKZ9_SCHHA</name>
<evidence type="ECO:0000256" key="1">
    <source>
        <dbReference type="ARBA" id="ARBA00022603"/>
    </source>
</evidence>
<dbReference type="InterPro" id="IPR010233">
    <property type="entry name" value="UbiG_MeTrfase"/>
</dbReference>
<sequence length="1042" mass="117953">MNNGDLSSVKNLELQLAACNRIVSLLYNRLSTDHFQLVQLLNNLNECGDSVSVTLSTLSQLNPHPSVLDICSNVTSTHSQLKHIQSLLLSREQDASDNLKIIYTFQRKLEERIKQCKIQAQNSLKTAKHNSVQTDSISKNEQLNQQTFSDPKPNGFKNPGEIKYETLLKYGLVNPRNVLNRTLKHPGFSESVEPRKCELQEALLNAVGQLDRLRKYRINQKTRIDQLQERLDHMGTELDSSVDTIRHHQINYEAQKRRTSMEITHLRNQLAKATALLEQFKLFFSKTNLNTSSLNQNMRVLIGNLLKHLHTNNELQDIDTLSIDDLKLKLSIAQNELTQLRLDMARQREDDDREASRLRGQLAEASSDARALRMQLNRLISQSISSSKLNGLANTNSSDSSSCTNCQKLQRLNDVLQRKQSNMNPFPDLINHQGNIINHQNFVCEDSTVTKKAIHKPHFIDSFVQTDLLNDIPATDFVQKVDIAIDPIDGYDNISPHLPVKNCKYVQTESFIIGNDITSCETSSGVILMDGSLKYGSVNEPSILSEVQLNNLHVSNKSAPVSLMRNDNEAVINSYQNSMLHSISELKHDNLVNPNQSVDEDSLHSQLLQRIKVAEEEAIMAMDQLKASNAEFLTLKERLSHATVERAHLKATIEGLDEQVALLEDSLYERTQELRRSQILLGKYCPTYQKPVTSYSVEPEIPTSEISIKIHEPNNNYTDESAVVDLRGLPQSFKPTESFLRSLPIRFKSLHQLKTMARHYLFPAVKLLKQKCFPSLSGMKSCQNFSSMQIDETEGANFKRFAQHWWDYDGDLQPLHTMNRLRVPFIQNGLCPLTTLSTIDSVCLPLKGTKILDVGCGGGILAEALSMLGAEVLGIDLVEEGIKVAQEHVEATSYRWVDHPDLHKPTYKLTSVQSISQEYPCQFDAVVASEVLEHVTDWEDMLNSLKQCLKLEGMLFVTTINRTTASLLLGIGVAEYVARIVPRGTHDWNKFIEPSRLQIACIKRGLQPRQLSGMLYNPLSRRWRWSSNLSLNYAFSAMKIDE</sequence>
<dbReference type="EC" id="2.1.1.-" evidence="5"/>
<comment type="similarity">
    <text evidence="5">Belongs to the class I-like SAM-binding methyltransferase superfamily. UbiG/COQ3 family.</text>
</comment>
<dbReference type="GO" id="GO:0010420">
    <property type="term" value="F:polyprenyldihydroxybenzoate methyltransferase activity"/>
    <property type="evidence" value="ECO:0007669"/>
    <property type="project" value="UniProtKB-UniRule"/>
</dbReference>
<comment type="catalytic activity">
    <reaction evidence="5">
        <text>a 3,4-dihydroxy-5-(all-trans-polyprenyl)benzoate + S-adenosyl-L-methionine = a 4-hydroxy-3-methoxy-5-(all-trans-polyprenyl)benzoate + S-adenosyl-L-homocysteine + H(+)</text>
        <dbReference type="Rhea" id="RHEA:44452"/>
        <dbReference type="Rhea" id="RHEA-COMP:10930"/>
        <dbReference type="Rhea" id="RHEA-COMP:10931"/>
        <dbReference type="ChEBI" id="CHEBI:15378"/>
        <dbReference type="ChEBI" id="CHEBI:57856"/>
        <dbReference type="ChEBI" id="CHEBI:59789"/>
        <dbReference type="ChEBI" id="CHEBI:64694"/>
        <dbReference type="ChEBI" id="CHEBI:84443"/>
        <dbReference type="EC" id="2.1.1.114"/>
    </reaction>
</comment>
<dbReference type="GO" id="GO:0032259">
    <property type="term" value="P:methylation"/>
    <property type="evidence" value="ECO:0007669"/>
    <property type="project" value="UniProtKB-KW"/>
</dbReference>
<feature type="binding site" evidence="5">
    <location>
        <position position="934"/>
    </location>
    <ligand>
        <name>Mg(2+)</name>
        <dbReference type="ChEBI" id="CHEBI:18420"/>
    </ligand>
</feature>
<proteinExistence type="inferred from homology"/>
<dbReference type="UniPathway" id="UPA00232"/>
<keyword evidence="4 5" id="KW-0949">S-adenosyl-L-methionine</keyword>
<keyword evidence="5" id="KW-0999">Mitochondrion inner membrane</keyword>
<keyword evidence="5" id="KW-0460">Magnesium</keyword>
<evidence type="ECO:0000313" key="8">
    <source>
        <dbReference type="EMBL" id="KGB35315.1"/>
    </source>
</evidence>
<dbReference type="AlphaFoldDB" id="A0A094ZKZ9"/>
<keyword evidence="1 5" id="KW-0489">Methyltransferase</keyword>
<dbReference type="GO" id="GO:0031314">
    <property type="term" value="C:extrinsic component of mitochondrial inner membrane"/>
    <property type="evidence" value="ECO:0007669"/>
    <property type="project" value="UniProtKB-UniRule"/>
</dbReference>
<keyword evidence="2 5" id="KW-0808">Transferase</keyword>
<dbReference type="PANTHER" id="PTHR43464">
    <property type="entry name" value="METHYLTRANSFERASE"/>
    <property type="match status" value="1"/>
</dbReference>
<dbReference type="EMBL" id="KL250674">
    <property type="protein sequence ID" value="KGB35315.1"/>
    <property type="molecule type" value="Genomic_DNA"/>
</dbReference>
<dbReference type="NCBIfam" id="TIGR01983">
    <property type="entry name" value="UbiG"/>
    <property type="match status" value="1"/>
</dbReference>
<protein>
    <recommendedName>
        <fullName evidence="5">Ubiquinone biosynthesis O-methyltransferase, mitochondrial</fullName>
    </recommendedName>
    <alternativeName>
        <fullName evidence="5">3-demethylubiquinol 3-O-methyltransferase</fullName>
        <ecNumber evidence="5">2.1.1.64</ecNumber>
    </alternativeName>
    <alternativeName>
        <fullName evidence="5">3-demethylubiquinone 3-O-methyltransferase</fullName>
        <ecNumber evidence="5">2.1.1.-</ecNumber>
    </alternativeName>
    <alternativeName>
        <fullName evidence="5">Polyprenyldihydroxybenzoate methyltransferase</fullName>
        <ecNumber evidence="5">2.1.1.114</ecNumber>
    </alternativeName>
</protein>
<comment type="catalytic activity">
    <reaction evidence="5">
        <text>a 3-demethylubiquinol + S-adenosyl-L-methionine = a ubiquinol + S-adenosyl-L-homocysteine + H(+)</text>
        <dbReference type="Rhea" id="RHEA:44380"/>
        <dbReference type="Rhea" id="RHEA-COMP:9566"/>
        <dbReference type="Rhea" id="RHEA-COMP:10914"/>
        <dbReference type="ChEBI" id="CHEBI:15378"/>
        <dbReference type="ChEBI" id="CHEBI:17976"/>
        <dbReference type="ChEBI" id="CHEBI:57856"/>
        <dbReference type="ChEBI" id="CHEBI:59789"/>
        <dbReference type="ChEBI" id="CHEBI:84422"/>
        <dbReference type="EC" id="2.1.1.64"/>
    </reaction>
</comment>
<evidence type="ECO:0000256" key="3">
    <source>
        <dbReference type="ARBA" id="ARBA00022688"/>
    </source>
</evidence>
<feature type="coiled-coil region" evidence="6">
    <location>
        <begin position="323"/>
        <end position="382"/>
    </location>
</feature>
<feature type="binding site" evidence="5">
    <location>
        <position position="876"/>
    </location>
    <ligand>
        <name>S-adenosyl-L-methionine</name>
        <dbReference type="ChEBI" id="CHEBI:59789"/>
    </ligand>
</feature>
<feature type="region of interest" description="Disordered" evidence="7">
    <location>
        <begin position="127"/>
        <end position="156"/>
    </location>
</feature>
<keyword evidence="5" id="KW-0472">Membrane</keyword>
<comment type="subcellular location">
    <subcellularLocation>
        <location evidence="5">Mitochondrion inner membrane</location>
        <topology evidence="5">Peripheral membrane protein</topology>
        <orientation evidence="5">Matrix side</orientation>
    </subcellularLocation>
</comment>
<dbReference type="Pfam" id="PF13489">
    <property type="entry name" value="Methyltransf_23"/>
    <property type="match status" value="1"/>
</dbReference>
<comment type="subunit">
    <text evidence="5">Component of a multi-subunit COQ enzyme complex.</text>
</comment>
<dbReference type="EC" id="2.1.1.64" evidence="5"/>
<dbReference type="InterPro" id="IPR029063">
    <property type="entry name" value="SAM-dependent_MTases_sf"/>
</dbReference>
<dbReference type="GO" id="GO:0061542">
    <property type="term" value="F:3-demethylubiquinol 3-O-methyltransferase activity"/>
    <property type="evidence" value="ECO:0007669"/>
    <property type="project" value="UniProtKB-UniRule"/>
</dbReference>
<keyword evidence="5" id="KW-0479">Metal-binding</keyword>
<dbReference type="SUPFAM" id="SSF53335">
    <property type="entry name" value="S-adenosyl-L-methionine-dependent methyltransferases"/>
    <property type="match status" value="1"/>
</dbReference>
<comment type="cofactor">
    <cofactor evidence="5">
        <name>Mg(2+)</name>
        <dbReference type="ChEBI" id="CHEBI:18420"/>
    </cofactor>
</comment>
<feature type="compositionally biased region" description="Polar residues" evidence="7">
    <location>
        <begin position="127"/>
        <end position="149"/>
    </location>
</feature>
<feature type="binding site" evidence="5">
    <location>
        <position position="822"/>
    </location>
    <ligand>
        <name>S-adenosyl-L-methionine</name>
        <dbReference type="ChEBI" id="CHEBI:59789"/>
    </ligand>
</feature>
<dbReference type="PANTHER" id="PTHR43464:SF19">
    <property type="entry name" value="UBIQUINONE BIOSYNTHESIS O-METHYLTRANSFERASE, MITOCHONDRIAL"/>
    <property type="match status" value="1"/>
</dbReference>
<dbReference type="CDD" id="cd02440">
    <property type="entry name" value="AdoMet_MTases"/>
    <property type="match status" value="1"/>
</dbReference>
<organism evidence="8">
    <name type="scientific">Schistosoma haematobium</name>
    <name type="common">Blood fluke</name>
    <dbReference type="NCBI Taxonomy" id="6185"/>
    <lineage>
        <taxon>Eukaryota</taxon>
        <taxon>Metazoa</taxon>
        <taxon>Spiralia</taxon>
        <taxon>Lophotrochozoa</taxon>
        <taxon>Platyhelminthes</taxon>
        <taxon>Trematoda</taxon>
        <taxon>Digenea</taxon>
        <taxon>Strigeidida</taxon>
        <taxon>Schistosomatoidea</taxon>
        <taxon>Schistosomatidae</taxon>
        <taxon>Schistosoma</taxon>
    </lineage>
</organism>
<comment type="catalytic activity">
    <reaction evidence="5">
        <text>a 3-demethylubiquinone + S-adenosyl-L-methionine = a ubiquinone + S-adenosyl-L-homocysteine</text>
        <dbReference type="Rhea" id="RHEA:81215"/>
        <dbReference type="Rhea" id="RHEA-COMP:9565"/>
        <dbReference type="Rhea" id="RHEA-COMP:19654"/>
        <dbReference type="ChEBI" id="CHEBI:16389"/>
        <dbReference type="ChEBI" id="CHEBI:57856"/>
        <dbReference type="ChEBI" id="CHEBI:59789"/>
        <dbReference type="ChEBI" id="CHEBI:231825"/>
    </reaction>
</comment>
<feature type="binding site" evidence="5">
    <location>
        <position position="930"/>
    </location>
    <ligand>
        <name>Mg(2+)</name>
        <dbReference type="ChEBI" id="CHEBI:18420"/>
    </ligand>
</feature>
<feature type="binding site" evidence="5">
    <location>
        <position position="933"/>
    </location>
    <ligand>
        <name>Mg(2+)</name>
        <dbReference type="ChEBI" id="CHEBI:18420"/>
    </ligand>
</feature>
<dbReference type="GO" id="GO:0120537">
    <property type="term" value="F:3-demethylubiquinone 3-O-methyltransferase activity"/>
    <property type="evidence" value="ECO:0007669"/>
    <property type="project" value="RHEA"/>
</dbReference>
<feature type="binding site" evidence="5">
    <location>
        <position position="929"/>
    </location>
    <ligand>
        <name>S-adenosyl-L-methionine</name>
        <dbReference type="ChEBI" id="CHEBI:59789"/>
    </ligand>
</feature>
<dbReference type="Gene3D" id="3.40.50.150">
    <property type="entry name" value="Vaccinia Virus protein VP39"/>
    <property type="match status" value="1"/>
</dbReference>
<evidence type="ECO:0000256" key="7">
    <source>
        <dbReference type="SAM" id="MobiDB-lite"/>
    </source>
</evidence>
<evidence type="ECO:0000256" key="6">
    <source>
        <dbReference type="SAM" id="Coils"/>
    </source>
</evidence>
<dbReference type="EC" id="2.1.1.114" evidence="5"/>
<keyword evidence="3 5" id="KW-0831">Ubiquinone biosynthesis</keyword>
<reference evidence="8" key="1">
    <citation type="journal article" date="2012" name="Nat. Genet.">
        <title>Whole-genome sequence of Schistosoma haematobium.</title>
        <authorList>
            <person name="Young N.D."/>
            <person name="Jex A.R."/>
            <person name="Li B."/>
            <person name="Liu S."/>
            <person name="Yang L."/>
            <person name="Xiong Z."/>
            <person name="Li Y."/>
            <person name="Cantacessi C."/>
            <person name="Hall R.S."/>
            <person name="Xu X."/>
            <person name="Chen F."/>
            <person name="Wu X."/>
            <person name="Zerlotini A."/>
            <person name="Oliveira G."/>
            <person name="Hofmann A."/>
            <person name="Zhang G."/>
            <person name="Fang X."/>
            <person name="Kang Y."/>
            <person name="Campbell B.E."/>
            <person name="Loukas A."/>
            <person name="Ranganathan S."/>
            <person name="Rollinson D."/>
            <person name="Rinaldi G."/>
            <person name="Brindley P.J."/>
            <person name="Yang H."/>
            <person name="Wang J."/>
            <person name="Wang J."/>
            <person name="Gasser R.B."/>
        </authorList>
    </citation>
    <scope>NUCLEOTIDE SEQUENCE [LARGE SCALE GENOMIC DNA]</scope>
</reference>
<evidence type="ECO:0000256" key="5">
    <source>
        <dbReference type="HAMAP-Rule" id="MF_03190"/>
    </source>
</evidence>
<dbReference type="STRING" id="6185.A0A094ZKZ9"/>
<comment type="function">
    <text evidence="5">O-methyltransferase required for two non-consecutive steps during ubiquinone biosynthesis. Catalyzes the 2 O-methylation of 3,4-dihydroxy-5-(all-trans-polyprenyl)benzoic acid into 4-hydroxy-3-methoxy-5-(all-trans-polyprenyl)benzoic acid. Also catalyzes the last step of ubiquinone biosynthesis by mediating methylation of 3-demethylubiquinone into ubiquinone. Also able to mediate the methylation of 3-demethylubiquinol into ubiquinol.</text>
</comment>
<keyword evidence="6" id="KW-0175">Coiled coil</keyword>
<evidence type="ECO:0000256" key="2">
    <source>
        <dbReference type="ARBA" id="ARBA00022679"/>
    </source>
</evidence>
<dbReference type="GO" id="GO:0046872">
    <property type="term" value="F:metal ion binding"/>
    <property type="evidence" value="ECO:0007669"/>
    <property type="project" value="UniProtKB-KW"/>
</dbReference>
<keyword evidence="5" id="KW-0496">Mitochondrion</keyword>